<dbReference type="AlphaFoldDB" id="A0A1Y6BRS3"/>
<dbReference type="Proteomes" id="UP000192907">
    <property type="component" value="Unassembled WGS sequence"/>
</dbReference>
<evidence type="ECO:0000313" key="4">
    <source>
        <dbReference type="EMBL" id="SMF17544.1"/>
    </source>
</evidence>
<gene>
    <name evidence="4" type="ORF">SAMN06296036_106120</name>
</gene>
<feature type="domain" description="NAD-dependent epimerase/dehydratase" evidence="3">
    <location>
        <begin position="9"/>
        <end position="248"/>
    </location>
</feature>
<dbReference type="PANTHER" id="PTHR10366">
    <property type="entry name" value="NAD DEPENDENT EPIMERASE/DEHYDRATASE"/>
    <property type="match status" value="1"/>
</dbReference>
<evidence type="ECO:0000313" key="5">
    <source>
        <dbReference type="Proteomes" id="UP000192907"/>
    </source>
</evidence>
<dbReference type="FunFam" id="3.40.50.720:FF:000085">
    <property type="entry name" value="Dihydroflavonol reductase"/>
    <property type="match status" value="1"/>
</dbReference>
<dbReference type="PANTHER" id="PTHR10366:SF564">
    <property type="entry name" value="STEROL-4-ALPHA-CARBOXYLATE 3-DEHYDROGENASE, DECARBOXYLATING"/>
    <property type="match status" value="1"/>
</dbReference>
<keyword evidence="5" id="KW-1185">Reference proteome</keyword>
<evidence type="ECO:0000256" key="2">
    <source>
        <dbReference type="ARBA" id="ARBA00023445"/>
    </source>
</evidence>
<dbReference type="Pfam" id="PF01370">
    <property type="entry name" value="Epimerase"/>
    <property type="match status" value="1"/>
</dbReference>
<dbReference type="RefSeq" id="WP_159455278.1">
    <property type="nucleotide sequence ID" value="NZ_FWZT01000006.1"/>
</dbReference>
<dbReference type="InterPro" id="IPR036291">
    <property type="entry name" value="NAD(P)-bd_dom_sf"/>
</dbReference>
<proteinExistence type="inferred from homology"/>
<accession>A0A1Y6BRS3</accession>
<dbReference type="SUPFAM" id="SSF51735">
    <property type="entry name" value="NAD(P)-binding Rossmann-fold domains"/>
    <property type="match status" value="1"/>
</dbReference>
<sequence>MNKADVTKVLVTGGSGYVASWIVRKLLDRGYHVTASVRSLANQNKVKHLVKMQEEFPTTLDLVEADLLQLGSFDPHAQGCRFVFHTASPFQVESIKSAQKELVDPSLEGTRNVLSAVSKSQSVEKVILTSSVAAVAGDNADVQSLGRPANEADWNTTSTLHHQPYAFSKTIAEREAWQVFRSQEQWQLITMNPGLILGPALSHRMDGTSTKIIKSYFDGRFKAGVPRLNFGVVDVREVADAHIAAVERDHVDGRYILVSETSSMLRMAKIISQKFKHPNLPKKPLPNLLLYLFGPFIGMPWRYLKRNLAYPVAYSSEKSINGLGVQYRSLESTLWDHTQQLMRDHVIPDGAALGPSSIQRGLA</sequence>
<dbReference type="EMBL" id="FWZT01000006">
    <property type="protein sequence ID" value="SMF17544.1"/>
    <property type="molecule type" value="Genomic_DNA"/>
</dbReference>
<dbReference type="GO" id="GO:0016616">
    <property type="term" value="F:oxidoreductase activity, acting on the CH-OH group of donors, NAD or NADP as acceptor"/>
    <property type="evidence" value="ECO:0007669"/>
    <property type="project" value="TreeGrafter"/>
</dbReference>
<dbReference type="InterPro" id="IPR001509">
    <property type="entry name" value="Epimerase_deHydtase"/>
</dbReference>
<keyword evidence="1" id="KW-0560">Oxidoreductase</keyword>
<dbReference type="STRING" id="1513793.SAMN06296036_106120"/>
<protein>
    <submittedName>
        <fullName evidence="4">Nucleoside-diphosphate-sugar epimerase</fullName>
    </submittedName>
</protein>
<evidence type="ECO:0000256" key="1">
    <source>
        <dbReference type="ARBA" id="ARBA00023002"/>
    </source>
</evidence>
<name>A0A1Y6BRS3_9BACT</name>
<comment type="similarity">
    <text evidence="2">Belongs to the NAD(P)-dependent epimerase/dehydratase family. Dihydroflavonol-4-reductase subfamily.</text>
</comment>
<dbReference type="InterPro" id="IPR050425">
    <property type="entry name" value="NAD(P)_dehydrat-like"/>
</dbReference>
<evidence type="ECO:0000259" key="3">
    <source>
        <dbReference type="Pfam" id="PF01370"/>
    </source>
</evidence>
<dbReference type="Gene3D" id="3.40.50.720">
    <property type="entry name" value="NAD(P)-binding Rossmann-like Domain"/>
    <property type="match status" value="1"/>
</dbReference>
<organism evidence="4 5">
    <name type="scientific">Pseudobacteriovorax antillogorgiicola</name>
    <dbReference type="NCBI Taxonomy" id="1513793"/>
    <lineage>
        <taxon>Bacteria</taxon>
        <taxon>Pseudomonadati</taxon>
        <taxon>Bdellovibrionota</taxon>
        <taxon>Oligoflexia</taxon>
        <taxon>Oligoflexales</taxon>
        <taxon>Pseudobacteriovoracaceae</taxon>
        <taxon>Pseudobacteriovorax</taxon>
    </lineage>
</organism>
<reference evidence="5" key="1">
    <citation type="submission" date="2017-04" db="EMBL/GenBank/DDBJ databases">
        <authorList>
            <person name="Varghese N."/>
            <person name="Submissions S."/>
        </authorList>
    </citation>
    <scope>NUCLEOTIDE SEQUENCE [LARGE SCALE GENOMIC DNA]</scope>
    <source>
        <strain evidence="5">RKEM611</strain>
    </source>
</reference>